<evidence type="ECO:0000313" key="4">
    <source>
        <dbReference type="Proteomes" id="UP000027920"/>
    </source>
</evidence>
<evidence type="ECO:0000256" key="1">
    <source>
        <dbReference type="SAM" id="Coils"/>
    </source>
</evidence>
<accession>A0A072P6Q7</accession>
<feature type="compositionally biased region" description="Low complexity" evidence="2">
    <location>
        <begin position="74"/>
        <end position="92"/>
    </location>
</feature>
<evidence type="ECO:0000313" key="3">
    <source>
        <dbReference type="EMBL" id="KEF51260.1"/>
    </source>
</evidence>
<dbReference type="Proteomes" id="UP000027920">
    <property type="component" value="Unassembled WGS sequence"/>
</dbReference>
<evidence type="ECO:0000256" key="2">
    <source>
        <dbReference type="SAM" id="MobiDB-lite"/>
    </source>
</evidence>
<name>A0A072P6Q7_9EURO</name>
<feature type="coiled-coil region" evidence="1">
    <location>
        <begin position="134"/>
        <end position="161"/>
    </location>
</feature>
<dbReference type="AlphaFoldDB" id="A0A072P6Q7"/>
<reference evidence="3 4" key="1">
    <citation type="submission" date="2013-03" db="EMBL/GenBank/DDBJ databases">
        <title>The Genome Sequence of Exophiala aquamarina CBS 119918.</title>
        <authorList>
            <consortium name="The Broad Institute Genomics Platform"/>
            <person name="Cuomo C."/>
            <person name="de Hoog S."/>
            <person name="Gorbushina A."/>
            <person name="Walker B."/>
            <person name="Young S.K."/>
            <person name="Zeng Q."/>
            <person name="Gargeya S."/>
            <person name="Fitzgerald M."/>
            <person name="Haas B."/>
            <person name="Abouelleil A."/>
            <person name="Allen A.W."/>
            <person name="Alvarado L."/>
            <person name="Arachchi H.M."/>
            <person name="Berlin A.M."/>
            <person name="Chapman S.B."/>
            <person name="Gainer-Dewar J."/>
            <person name="Goldberg J."/>
            <person name="Griggs A."/>
            <person name="Gujja S."/>
            <person name="Hansen M."/>
            <person name="Howarth C."/>
            <person name="Imamovic A."/>
            <person name="Ireland A."/>
            <person name="Larimer J."/>
            <person name="McCowan C."/>
            <person name="Murphy C."/>
            <person name="Pearson M."/>
            <person name="Poon T.W."/>
            <person name="Priest M."/>
            <person name="Roberts A."/>
            <person name="Saif S."/>
            <person name="Shea T."/>
            <person name="Sisk P."/>
            <person name="Sykes S."/>
            <person name="Wortman J."/>
            <person name="Nusbaum C."/>
            <person name="Birren B."/>
        </authorList>
    </citation>
    <scope>NUCLEOTIDE SEQUENCE [LARGE SCALE GENOMIC DNA]</scope>
    <source>
        <strain evidence="3 4">CBS 119918</strain>
    </source>
</reference>
<protein>
    <submittedName>
        <fullName evidence="3">Uncharacterized protein</fullName>
    </submittedName>
</protein>
<dbReference type="OrthoDB" id="4139975at2759"/>
<keyword evidence="1" id="KW-0175">Coiled coil</keyword>
<feature type="compositionally biased region" description="Polar residues" evidence="2">
    <location>
        <begin position="49"/>
        <end position="69"/>
    </location>
</feature>
<dbReference type="VEuPathDB" id="FungiDB:A1O9_12610"/>
<dbReference type="EMBL" id="AMGV01000025">
    <property type="protein sequence ID" value="KEF51260.1"/>
    <property type="molecule type" value="Genomic_DNA"/>
</dbReference>
<organism evidence="3 4">
    <name type="scientific">Exophiala aquamarina CBS 119918</name>
    <dbReference type="NCBI Taxonomy" id="1182545"/>
    <lineage>
        <taxon>Eukaryota</taxon>
        <taxon>Fungi</taxon>
        <taxon>Dikarya</taxon>
        <taxon>Ascomycota</taxon>
        <taxon>Pezizomycotina</taxon>
        <taxon>Eurotiomycetes</taxon>
        <taxon>Chaetothyriomycetidae</taxon>
        <taxon>Chaetothyriales</taxon>
        <taxon>Herpotrichiellaceae</taxon>
        <taxon>Exophiala</taxon>
    </lineage>
</organism>
<feature type="compositionally biased region" description="Low complexity" evidence="2">
    <location>
        <begin position="1"/>
        <end position="10"/>
    </location>
</feature>
<dbReference type="GeneID" id="25287504"/>
<keyword evidence="4" id="KW-1185">Reference proteome</keyword>
<feature type="region of interest" description="Disordered" evidence="2">
    <location>
        <begin position="1"/>
        <end position="105"/>
    </location>
</feature>
<comment type="caution">
    <text evidence="3">The sequence shown here is derived from an EMBL/GenBank/DDBJ whole genome shotgun (WGS) entry which is preliminary data.</text>
</comment>
<sequence>MSSSAASSLSSKRKKGTAEDAIDLDSDLSSDRGSSLDPDYSLSKRIKTCASSSSPPSRNKITPSSSSSKHPCYDISHSESSSGSESGSSDGDTSGDMDPDFAARGHHDLDLNHMLRQLDRSSRTKHMVVLAADLQAIRDQLKNFEAVAESYQESYDEQQSEYRRKLHAYNALKGRGSAPKTTLDARRAEVRILADEVEQQDREVSCMWRAQTHYKEWVTGLSDVRDTFTQLWDVYESITKPGPSSAPVQARSLWGHGYGFQLHVAMQEARAKVIKAEAEVQACLAYLRELNESETSE</sequence>
<proteinExistence type="predicted"/>
<dbReference type="HOGENOM" id="CLU_936997_0_0_1"/>
<dbReference type="RefSeq" id="XP_013253850.1">
    <property type="nucleotide sequence ID" value="XM_013398396.1"/>
</dbReference>
<gene>
    <name evidence="3" type="ORF">A1O9_12610</name>
</gene>